<evidence type="ECO:0000313" key="2">
    <source>
        <dbReference type="EMBL" id="RXR21030.1"/>
    </source>
</evidence>
<dbReference type="AlphaFoldDB" id="A0A4Q1K675"/>
<dbReference type="OrthoDB" id="9811523at2"/>
<dbReference type="PROSITE" id="PS51186">
    <property type="entry name" value="GNAT"/>
    <property type="match status" value="1"/>
</dbReference>
<dbReference type="RefSeq" id="WP_129434506.1">
    <property type="nucleotide sequence ID" value="NZ_SBKO01000001.1"/>
</dbReference>
<comment type="caution">
    <text evidence="2">The sequence shown here is derived from an EMBL/GenBank/DDBJ whole genome shotgun (WGS) entry which is preliminary data.</text>
</comment>
<proteinExistence type="predicted"/>
<gene>
    <name evidence="2" type="ORF">EQG63_03580</name>
</gene>
<keyword evidence="2" id="KW-0808">Transferase</keyword>
<dbReference type="PANTHER" id="PTHR43792:SF13">
    <property type="entry name" value="ACETYLTRANSFERASE"/>
    <property type="match status" value="1"/>
</dbReference>
<organism evidence="2 3">
    <name type="scientific">Flavobacterium amnicola</name>
    <dbReference type="NCBI Taxonomy" id="2506422"/>
    <lineage>
        <taxon>Bacteria</taxon>
        <taxon>Pseudomonadati</taxon>
        <taxon>Bacteroidota</taxon>
        <taxon>Flavobacteriia</taxon>
        <taxon>Flavobacteriales</taxon>
        <taxon>Flavobacteriaceae</taxon>
        <taxon>Flavobacterium</taxon>
    </lineage>
</organism>
<dbReference type="InterPro" id="IPR016181">
    <property type="entry name" value="Acyl_CoA_acyltransferase"/>
</dbReference>
<sequence length="181" mass="20890">MKVPKLTENRLETQRLILIPYNLELCHNLIKNNFDDVFQMGLKKGIGWPDEDVIETLPRIINNLSKVEAPTGFESWMIIKKETSEIIGDLGFKGFNYEKQSVDIGYGIIKEERGKGFAEEAVREMIRWAFSIEMVQEITAQCLFENSASINLLQKFCFAEIHKETAMVYWSLSKNNYIALS</sequence>
<reference evidence="3" key="1">
    <citation type="submission" date="2019-01" db="EMBL/GenBank/DDBJ databases">
        <title>Cytophagaceae bacterium strain CAR-16.</title>
        <authorList>
            <person name="Chen W.-M."/>
        </authorList>
    </citation>
    <scope>NUCLEOTIDE SEQUENCE [LARGE SCALE GENOMIC DNA]</scope>
    <source>
        <strain evidence="3">LLJ-11</strain>
    </source>
</reference>
<dbReference type="EMBL" id="SBKO01000001">
    <property type="protein sequence ID" value="RXR21030.1"/>
    <property type="molecule type" value="Genomic_DNA"/>
</dbReference>
<keyword evidence="3" id="KW-1185">Reference proteome</keyword>
<dbReference type="Pfam" id="PF13302">
    <property type="entry name" value="Acetyltransf_3"/>
    <property type="match status" value="1"/>
</dbReference>
<accession>A0A4Q1K675</accession>
<evidence type="ECO:0000313" key="3">
    <source>
        <dbReference type="Proteomes" id="UP000290283"/>
    </source>
</evidence>
<name>A0A4Q1K675_9FLAO</name>
<evidence type="ECO:0000259" key="1">
    <source>
        <dbReference type="PROSITE" id="PS51186"/>
    </source>
</evidence>
<dbReference type="SUPFAM" id="SSF55729">
    <property type="entry name" value="Acyl-CoA N-acyltransferases (Nat)"/>
    <property type="match status" value="1"/>
</dbReference>
<dbReference type="Proteomes" id="UP000290283">
    <property type="component" value="Unassembled WGS sequence"/>
</dbReference>
<dbReference type="GO" id="GO:0016747">
    <property type="term" value="F:acyltransferase activity, transferring groups other than amino-acyl groups"/>
    <property type="evidence" value="ECO:0007669"/>
    <property type="project" value="InterPro"/>
</dbReference>
<dbReference type="Gene3D" id="3.40.630.30">
    <property type="match status" value="1"/>
</dbReference>
<dbReference type="InterPro" id="IPR000182">
    <property type="entry name" value="GNAT_dom"/>
</dbReference>
<dbReference type="PANTHER" id="PTHR43792">
    <property type="entry name" value="GNAT FAMILY, PUTATIVE (AFU_ORTHOLOGUE AFUA_3G00765)-RELATED-RELATED"/>
    <property type="match status" value="1"/>
</dbReference>
<feature type="domain" description="N-acetyltransferase" evidence="1">
    <location>
        <begin position="32"/>
        <end position="175"/>
    </location>
</feature>
<dbReference type="InterPro" id="IPR051531">
    <property type="entry name" value="N-acetyltransferase"/>
</dbReference>
<protein>
    <submittedName>
        <fullName evidence="2">N-acetyltransferase</fullName>
    </submittedName>
</protein>